<proteinExistence type="predicted"/>
<comment type="caution">
    <text evidence="2">The sequence shown here is derived from an EMBL/GenBank/DDBJ whole genome shotgun (WGS) entry which is preliminary data.</text>
</comment>
<sequence>METYMEELNIQSVQQSVDEMLPQDHLDIRNMILQLCQGKLPFSLDNIWKIMENTLFSEMKKQRTRIVQILILAITASVFSSLMGAFSESKIQEIAFYMVYLLLLTLLLESFGELSRVSEKTMGNILEFMRLLLPVYLLAASLAARQLTAVGFYEVTLFLITMVQSLIRYVLLPGINCYVMFAMLNNVTRESYLSRMTDLLKDVVSWTLRSLFALVIGVQTIQKLIFPALDTMKNSIWIKAGGAIPVVGNTLSGVTETILSTAAVLKNAVGAGGMLVLLYICIRPVLRLTICLLLYKLVSAVIQPLADPRFAECIDKMADAVALLLMAVAVTGVMFFLTIAIVTTAGGVV</sequence>
<keyword evidence="1" id="KW-0472">Membrane</keyword>
<feature type="transmembrane region" description="Helical" evidence="1">
    <location>
        <begin position="285"/>
        <end position="302"/>
    </location>
</feature>
<feature type="transmembrane region" description="Helical" evidence="1">
    <location>
        <begin position="166"/>
        <end position="185"/>
    </location>
</feature>
<dbReference type="InterPro" id="IPR014194">
    <property type="entry name" value="Spore_III_AE"/>
</dbReference>
<feature type="transmembrane region" description="Helical" evidence="1">
    <location>
        <begin position="322"/>
        <end position="348"/>
    </location>
</feature>
<reference evidence="2 3" key="1">
    <citation type="submission" date="2020-08" db="EMBL/GenBank/DDBJ databases">
        <title>Genome public.</title>
        <authorList>
            <person name="Liu C."/>
            <person name="Sun Q."/>
        </authorList>
    </citation>
    <scope>NUCLEOTIDE SEQUENCE [LARGE SCALE GENOMIC DNA]</scope>
    <source>
        <strain evidence="2 3">NSJ-46</strain>
    </source>
</reference>
<keyword evidence="1" id="KW-0812">Transmembrane</keyword>
<feature type="transmembrane region" description="Helical" evidence="1">
    <location>
        <begin position="206"/>
        <end position="225"/>
    </location>
</feature>
<evidence type="ECO:0000313" key="3">
    <source>
        <dbReference type="Proteomes" id="UP000657421"/>
    </source>
</evidence>
<feature type="transmembrane region" description="Helical" evidence="1">
    <location>
        <begin position="94"/>
        <end position="114"/>
    </location>
</feature>
<name>A0ABR7NAG2_9FIRM</name>
<organism evidence="2 3">
    <name type="scientific">Jingyaoa shaoxingensis</name>
    <dbReference type="NCBI Taxonomy" id="2763671"/>
    <lineage>
        <taxon>Bacteria</taxon>
        <taxon>Bacillati</taxon>
        <taxon>Bacillota</taxon>
        <taxon>Clostridia</taxon>
        <taxon>Lachnospirales</taxon>
        <taxon>Lachnospiraceae</taxon>
        <taxon>Jingyaoa</taxon>
    </lineage>
</organism>
<dbReference type="Pfam" id="PF09546">
    <property type="entry name" value="Spore_III_AE"/>
    <property type="match status" value="1"/>
</dbReference>
<dbReference type="EMBL" id="JACRSZ010000009">
    <property type="protein sequence ID" value="MBC8573386.1"/>
    <property type="molecule type" value="Genomic_DNA"/>
</dbReference>
<feature type="transmembrane region" description="Helical" evidence="1">
    <location>
        <begin position="258"/>
        <end position="278"/>
    </location>
</feature>
<dbReference type="RefSeq" id="WP_249308558.1">
    <property type="nucleotide sequence ID" value="NZ_JACRSZ010000009.1"/>
</dbReference>
<keyword evidence="3" id="KW-1185">Reference proteome</keyword>
<keyword evidence="1" id="KW-1133">Transmembrane helix</keyword>
<gene>
    <name evidence="2" type="ORF">H8716_09880</name>
</gene>
<evidence type="ECO:0000256" key="1">
    <source>
        <dbReference type="SAM" id="Phobius"/>
    </source>
</evidence>
<accession>A0ABR7NAG2</accession>
<feature type="transmembrane region" description="Helical" evidence="1">
    <location>
        <begin position="66"/>
        <end position="88"/>
    </location>
</feature>
<protein>
    <submittedName>
        <fullName evidence="2">Stage III sporulation protein AE</fullName>
    </submittedName>
</protein>
<feature type="transmembrane region" description="Helical" evidence="1">
    <location>
        <begin position="135"/>
        <end position="160"/>
    </location>
</feature>
<evidence type="ECO:0000313" key="2">
    <source>
        <dbReference type="EMBL" id="MBC8573386.1"/>
    </source>
</evidence>
<dbReference type="Proteomes" id="UP000657421">
    <property type="component" value="Unassembled WGS sequence"/>
</dbReference>